<feature type="chain" id="PRO_5043051618" description="Helicase MOV-10-like beta-barrel domain-containing protein" evidence="4">
    <location>
        <begin position="19"/>
        <end position="890"/>
    </location>
</feature>
<feature type="region of interest" description="Disordered" evidence="3">
    <location>
        <begin position="198"/>
        <end position="297"/>
    </location>
</feature>
<comment type="caution">
    <text evidence="6">The sequence shown here is derived from an EMBL/GenBank/DDBJ whole genome shotgun (WGS) entry which is preliminary data.</text>
</comment>
<evidence type="ECO:0000259" key="5">
    <source>
        <dbReference type="Pfam" id="PF21634"/>
    </source>
</evidence>
<feature type="region of interest" description="Disordered" evidence="3">
    <location>
        <begin position="68"/>
        <end position="184"/>
    </location>
</feature>
<evidence type="ECO:0000313" key="7">
    <source>
        <dbReference type="Proteomes" id="UP001324115"/>
    </source>
</evidence>
<evidence type="ECO:0000313" key="6">
    <source>
        <dbReference type="EMBL" id="KAK4594678.1"/>
    </source>
</evidence>
<feature type="compositionally biased region" description="Low complexity" evidence="3">
    <location>
        <begin position="107"/>
        <end position="130"/>
    </location>
</feature>
<feature type="compositionally biased region" description="Polar residues" evidence="3">
    <location>
        <begin position="71"/>
        <end position="88"/>
    </location>
</feature>
<feature type="compositionally biased region" description="Low complexity" evidence="3">
    <location>
        <begin position="222"/>
        <end position="250"/>
    </location>
</feature>
<feature type="compositionally biased region" description="Polar residues" evidence="3">
    <location>
        <begin position="97"/>
        <end position="106"/>
    </location>
</feature>
<keyword evidence="7" id="KW-1185">Reference proteome</keyword>
<proteinExistence type="predicted"/>
<gene>
    <name evidence="6" type="ORF">RGQ29_018391</name>
</gene>
<dbReference type="InterPro" id="IPR049080">
    <property type="entry name" value="MOV-10-like_beta-barrel"/>
</dbReference>
<feature type="compositionally biased region" description="Low complexity" evidence="3">
    <location>
        <begin position="162"/>
        <end position="184"/>
    </location>
</feature>
<dbReference type="InterPro" id="IPR027417">
    <property type="entry name" value="P-loop_NTPase"/>
</dbReference>
<sequence>MSWLILKIFPCILCFMKSFLRKLFLGSGSSSSPSAGNNDLVYEPPPESHPSASSSYPIEVVVDSMTVKPQHVQSSSQRTDQVSQNSKESGPLLPIFSSKQHTLSCTPLQSPSKPSPSSSNKPESSLISSSVTVKPQHVQSSSQSITNEVSHCSKVSSPVPPTISSTPLQSPSKPSPSSSNIPQSSWISSSVAVKPQHVQSSSQSITNEVSHCSKFSSPVPPTISSTPLQSPSKSSPSSSNIPQSSLTSNSVTVKPQHVQSSSQSRSNEVSHSSKVSSPVPPTISSTPLQSPSKPSASSNNLWLYHLSQLPPTFSSNSSNPLPPTFSSRQPGDSSNLSQSSSKPPPLSSSPSPSSLKTPVDSSISYAYFPKTTEPPSASSSPTSYKPSQSSPSVVPYSSKPPPSSSGPPLYSTKQSPVFKLILHTAPNNVTNEESKTTYVCEKGAPIYAIPEDIKDLIKEDIAPPVLEHSLSPSTYKAYFAALLYAEDYYLEKWSDFLLEKVTLKPDKAVLLKSKKSKYSYGSGEEDDKIFVAFEIDSIPEKRPFLLSRDMVYARPSDEMVEPFQGFIHRVVKSRRVLVEFGDDFHSQHHPNRKYDISFSFNRVCLKRAHQAIEAALGPSSHNFLFPECVPRKNILNPPALLDTYDELNTDEFNAVRRILSFQGSPPYLLAGPLIGTNAPRYVPEQKVSARTEVVVCEAVIEIYKTSKENRILICAPINRTCDMLMRSLMEVIPESHMFRANAAFREMDGVPIDILRSCPVKDECFACPPLHKLQKFKIILSTFVSSFRLHNQGIAAGHFSHIFLVDASSTTEPEATIALANFANENTSVIVTGEPGNRSGWVRSNMARKYGLKKSYFERLCEVGPYQILNPMFITELAGFEQWSKDIYEY</sequence>
<feature type="domain" description="Helicase MOV-10-like beta-barrel" evidence="5">
    <location>
        <begin position="527"/>
        <end position="598"/>
    </location>
</feature>
<dbReference type="Gene3D" id="3.40.50.300">
    <property type="entry name" value="P-loop containing nucleotide triphosphate hydrolases"/>
    <property type="match status" value="1"/>
</dbReference>
<feature type="compositionally biased region" description="Polar residues" evidence="3">
    <location>
        <begin position="131"/>
        <end position="154"/>
    </location>
</feature>
<dbReference type="GO" id="GO:0005524">
    <property type="term" value="F:ATP binding"/>
    <property type="evidence" value="ECO:0007669"/>
    <property type="project" value="UniProtKB-KW"/>
</dbReference>
<feature type="region of interest" description="Disordered" evidence="3">
    <location>
        <begin position="29"/>
        <end position="54"/>
    </location>
</feature>
<name>A0AAN7FJ41_QUERU</name>
<feature type="compositionally biased region" description="Polar residues" evidence="3">
    <location>
        <begin position="313"/>
        <end position="332"/>
    </location>
</feature>
<keyword evidence="2" id="KW-0963">Cytoplasm</keyword>
<dbReference type="GO" id="GO:0016787">
    <property type="term" value="F:hydrolase activity"/>
    <property type="evidence" value="ECO:0007669"/>
    <property type="project" value="UniProtKB-KW"/>
</dbReference>
<evidence type="ECO:0000256" key="2">
    <source>
        <dbReference type="ARBA" id="ARBA00022490"/>
    </source>
</evidence>
<feature type="region of interest" description="Disordered" evidence="3">
    <location>
        <begin position="313"/>
        <end position="411"/>
    </location>
</feature>
<dbReference type="Proteomes" id="UP001324115">
    <property type="component" value="Unassembled WGS sequence"/>
</dbReference>
<reference evidence="6 7" key="1">
    <citation type="journal article" date="2023" name="G3 (Bethesda)">
        <title>A haplotype-resolved chromosome-scale genome for Quercus rubra L. provides insights into the genetics of adaptive traits for red oak species.</title>
        <authorList>
            <person name="Kapoor B."/>
            <person name="Jenkins J."/>
            <person name="Schmutz J."/>
            <person name="Zhebentyayeva T."/>
            <person name="Kuelheim C."/>
            <person name="Coggeshall M."/>
            <person name="Heim C."/>
            <person name="Lasky J.R."/>
            <person name="Leites L."/>
            <person name="Islam-Faridi N."/>
            <person name="Romero-Severson J."/>
            <person name="DeLeo V.L."/>
            <person name="Lucas S.M."/>
            <person name="Lazic D."/>
            <person name="Gailing O."/>
            <person name="Carlson J."/>
            <person name="Staton M."/>
        </authorList>
    </citation>
    <scope>NUCLEOTIDE SEQUENCE [LARGE SCALE GENOMIC DNA]</scope>
    <source>
        <strain evidence="6">Pseudo-F2</strain>
    </source>
</reference>
<feature type="compositionally biased region" description="Low complexity" evidence="3">
    <location>
        <begin position="369"/>
        <end position="397"/>
    </location>
</feature>
<organism evidence="6 7">
    <name type="scientific">Quercus rubra</name>
    <name type="common">Northern red oak</name>
    <name type="synonym">Quercus borealis</name>
    <dbReference type="NCBI Taxonomy" id="3512"/>
    <lineage>
        <taxon>Eukaryota</taxon>
        <taxon>Viridiplantae</taxon>
        <taxon>Streptophyta</taxon>
        <taxon>Embryophyta</taxon>
        <taxon>Tracheophyta</taxon>
        <taxon>Spermatophyta</taxon>
        <taxon>Magnoliopsida</taxon>
        <taxon>eudicotyledons</taxon>
        <taxon>Gunneridae</taxon>
        <taxon>Pentapetalae</taxon>
        <taxon>rosids</taxon>
        <taxon>fabids</taxon>
        <taxon>Fagales</taxon>
        <taxon>Fagaceae</taxon>
        <taxon>Quercus</taxon>
    </lineage>
</organism>
<dbReference type="PANTHER" id="PTHR45418">
    <property type="entry name" value="CANCER/TESTIS ANTIGEN 55"/>
    <property type="match status" value="1"/>
</dbReference>
<dbReference type="GO" id="GO:0005737">
    <property type="term" value="C:cytoplasm"/>
    <property type="evidence" value="ECO:0007669"/>
    <property type="project" value="UniProtKB-SubCell"/>
</dbReference>
<feature type="signal peptide" evidence="4">
    <location>
        <begin position="1"/>
        <end position="18"/>
    </location>
</feature>
<dbReference type="AlphaFoldDB" id="A0AAN7FJ41"/>
<accession>A0AAN7FJ41</accession>
<dbReference type="PANTHER" id="PTHR45418:SF5">
    <property type="entry name" value="BRCA2-INTERACTING PROTEIN-LIKE-RELATED"/>
    <property type="match status" value="1"/>
</dbReference>
<feature type="compositionally biased region" description="Polar residues" evidence="3">
    <location>
        <begin position="198"/>
        <end position="215"/>
    </location>
</feature>
<protein>
    <recommendedName>
        <fullName evidence="5">Helicase MOV-10-like beta-barrel domain-containing protein</fullName>
    </recommendedName>
</protein>
<evidence type="ECO:0000256" key="4">
    <source>
        <dbReference type="SAM" id="SignalP"/>
    </source>
</evidence>
<keyword evidence="4" id="KW-0732">Signal</keyword>
<feature type="compositionally biased region" description="Polar residues" evidence="3">
    <location>
        <begin position="286"/>
        <end position="297"/>
    </location>
</feature>
<evidence type="ECO:0000256" key="1">
    <source>
        <dbReference type="ARBA" id="ARBA00004496"/>
    </source>
</evidence>
<comment type="subcellular location">
    <subcellularLocation>
        <location evidence="1">Cytoplasm</location>
    </subcellularLocation>
</comment>
<feature type="compositionally biased region" description="Low complexity" evidence="3">
    <location>
        <begin position="260"/>
        <end position="285"/>
    </location>
</feature>
<dbReference type="Pfam" id="PF21634">
    <property type="entry name" value="MOV-10_beta-barrel"/>
    <property type="match status" value="1"/>
</dbReference>
<evidence type="ECO:0000256" key="3">
    <source>
        <dbReference type="SAM" id="MobiDB-lite"/>
    </source>
</evidence>
<dbReference type="EMBL" id="JAXUIC010000004">
    <property type="protein sequence ID" value="KAK4594678.1"/>
    <property type="molecule type" value="Genomic_DNA"/>
</dbReference>
<dbReference type="GO" id="GO:0004386">
    <property type="term" value="F:helicase activity"/>
    <property type="evidence" value="ECO:0007669"/>
    <property type="project" value="UniProtKB-KW"/>
</dbReference>